<dbReference type="Pfam" id="PF01345">
    <property type="entry name" value="DUF11"/>
    <property type="match status" value="1"/>
</dbReference>
<proteinExistence type="predicted"/>
<keyword evidence="3" id="KW-1185">Reference proteome</keyword>
<evidence type="ECO:0000313" key="2">
    <source>
        <dbReference type="EMBL" id="GAA1572458.1"/>
    </source>
</evidence>
<dbReference type="EMBL" id="BAAAOS010000018">
    <property type="protein sequence ID" value="GAA1572458.1"/>
    <property type="molecule type" value="Genomic_DNA"/>
</dbReference>
<dbReference type="InterPro" id="IPR047589">
    <property type="entry name" value="DUF11_rpt"/>
</dbReference>
<dbReference type="InterPro" id="IPR013783">
    <property type="entry name" value="Ig-like_fold"/>
</dbReference>
<sequence>MVGASLVAAPQVATAAEPSSAVVVSPLTIRPGETFTVTQTVHNSQAFTITGGKAGLYGKELSLPTIVELVSCPGAFACDVLGTSVRGGVGEVAGGESRTVVFTFRLKDDAPVGQFTLQHQFIGENYAFEILDGPVITIAPPLPAATDLAVSLNATARGLLTSRITYTITVRNDGPADATGVRLTGAYPAGLVFASSSGCTRVAGTRTVTCDVPALATGATATRSFSADAALLSLGSLVATAERTQSTPDDSNPANDRATRTCTALTGLLVRC</sequence>
<accession>A0ABN2DAP4</accession>
<dbReference type="Gene3D" id="2.60.40.10">
    <property type="entry name" value="Immunoglobulins"/>
    <property type="match status" value="1"/>
</dbReference>
<gene>
    <name evidence="2" type="ORF">GCM10009789_27520</name>
</gene>
<comment type="caution">
    <text evidence="2">The sequence shown here is derived from an EMBL/GenBank/DDBJ whole genome shotgun (WGS) entry which is preliminary data.</text>
</comment>
<evidence type="ECO:0000259" key="1">
    <source>
        <dbReference type="Pfam" id="PF01345"/>
    </source>
</evidence>
<protein>
    <submittedName>
        <fullName evidence="2">DUF11 domain-containing protein</fullName>
    </submittedName>
</protein>
<dbReference type="Proteomes" id="UP001500393">
    <property type="component" value="Unassembled WGS sequence"/>
</dbReference>
<dbReference type="NCBIfam" id="TIGR01451">
    <property type="entry name" value="B_ant_repeat"/>
    <property type="match status" value="1"/>
</dbReference>
<feature type="domain" description="DUF11" evidence="1">
    <location>
        <begin position="147"/>
        <end position="261"/>
    </location>
</feature>
<name>A0ABN2DAP4_9ACTN</name>
<dbReference type="InterPro" id="IPR001434">
    <property type="entry name" value="OmcB-like_DUF11"/>
</dbReference>
<organism evidence="2 3">
    <name type="scientific">Kribbella sancticallisti</name>
    <dbReference type="NCBI Taxonomy" id="460087"/>
    <lineage>
        <taxon>Bacteria</taxon>
        <taxon>Bacillati</taxon>
        <taxon>Actinomycetota</taxon>
        <taxon>Actinomycetes</taxon>
        <taxon>Propionibacteriales</taxon>
        <taxon>Kribbellaceae</taxon>
        <taxon>Kribbella</taxon>
    </lineage>
</organism>
<reference evidence="2 3" key="1">
    <citation type="journal article" date="2019" name="Int. J. Syst. Evol. Microbiol.">
        <title>The Global Catalogue of Microorganisms (GCM) 10K type strain sequencing project: providing services to taxonomists for standard genome sequencing and annotation.</title>
        <authorList>
            <consortium name="The Broad Institute Genomics Platform"/>
            <consortium name="The Broad Institute Genome Sequencing Center for Infectious Disease"/>
            <person name="Wu L."/>
            <person name="Ma J."/>
        </authorList>
    </citation>
    <scope>NUCLEOTIDE SEQUENCE [LARGE SCALE GENOMIC DNA]</scope>
    <source>
        <strain evidence="2 3">JCM 14969</strain>
    </source>
</reference>
<evidence type="ECO:0000313" key="3">
    <source>
        <dbReference type="Proteomes" id="UP001500393"/>
    </source>
</evidence>